<organism evidence="2 3">
    <name type="scientific">Stackebrandtia endophytica</name>
    <dbReference type="NCBI Taxonomy" id="1496996"/>
    <lineage>
        <taxon>Bacteria</taxon>
        <taxon>Bacillati</taxon>
        <taxon>Actinomycetota</taxon>
        <taxon>Actinomycetes</taxon>
        <taxon>Glycomycetales</taxon>
        <taxon>Glycomycetaceae</taxon>
        <taxon>Stackebrandtia</taxon>
    </lineage>
</organism>
<gene>
    <name evidence="2" type="ORF">FB566_1015</name>
</gene>
<reference evidence="2 3" key="1">
    <citation type="submission" date="2019-06" db="EMBL/GenBank/DDBJ databases">
        <title>Sequencing the genomes of 1000 actinobacteria strains.</title>
        <authorList>
            <person name="Klenk H.-P."/>
        </authorList>
    </citation>
    <scope>NUCLEOTIDE SEQUENCE [LARGE SCALE GENOMIC DNA]</scope>
    <source>
        <strain evidence="2 3">DSM 45928</strain>
    </source>
</reference>
<feature type="domain" description="N-acetyltransferase" evidence="1">
    <location>
        <begin position="19"/>
        <end position="179"/>
    </location>
</feature>
<dbReference type="PROSITE" id="PS51186">
    <property type="entry name" value="GNAT"/>
    <property type="match status" value="1"/>
</dbReference>
<dbReference type="Proteomes" id="UP000317043">
    <property type="component" value="Unassembled WGS sequence"/>
</dbReference>
<dbReference type="AlphaFoldDB" id="A0A543ASF2"/>
<dbReference type="Gene3D" id="3.40.630.30">
    <property type="match status" value="1"/>
</dbReference>
<dbReference type="InParanoid" id="A0A543ASF2"/>
<name>A0A543ASF2_9ACTN</name>
<keyword evidence="2" id="KW-0808">Transferase</keyword>
<sequence>MRYVPYDASPRDKPPRMAIAVRLSDRPQDLIVCARLSAEYNGEEERAALVNAQQHVNKPRNALFVAVAPTDEVVGYARVSWVNRAVDAAANAAPKGYYLGGMVIDERFRRRGVGTRLTAARMKFIRARAPQAWYLVNQDNQASIDLHVPHGFHEATRDFTFPGVILDGPGGILCHARFDGRADTCPGCAPG</sequence>
<evidence type="ECO:0000313" key="2">
    <source>
        <dbReference type="EMBL" id="TQL75509.1"/>
    </source>
</evidence>
<keyword evidence="3" id="KW-1185">Reference proteome</keyword>
<dbReference type="CDD" id="cd04301">
    <property type="entry name" value="NAT_SF"/>
    <property type="match status" value="1"/>
</dbReference>
<dbReference type="Pfam" id="PF00583">
    <property type="entry name" value="Acetyltransf_1"/>
    <property type="match status" value="1"/>
</dbReference>
<dbReference type="InterPro" id="IPR000182">
    <property type="entry name" value="GNAT_dom"/>
</dbReference>
<dbReference type="GO" id="GO:0016747">
    <property type="term" value="F:acyltransferase activity, transferring groups other than amino-acyl groups"/>
    <property type="evidence" value="ECO:0007669"/>
    <property type="project" value="InterPro"/>
</dbReference>
<protein>
    <submittedName>
        <fullName evidence="2">Acetyltransferase (GNAT) family protein</fullName>
    </submittedName>
</protein>
<accession>A0A543ASF2</accession>
<proteinExistence type="predicted"/>
<dbReference type="SUPFAM" id="SSF55729">
    <property type="entry name" value="Acyl-CoA N-acyltransferases (Nat)"/>
    <property type="match status" value="1"/>
</dbReference>
<dbReference type="OrthoDB" id="3254236at2"/>
<evidence type="ECO:0000313" key="3">
    <source>
        <dbReference type="Proteomes" id="UP000317043"/>
    </source>
</evidence>
<comment type="caution">
    <text evidence="2">The sequence shown here is derived from an EMBL/GenBank/DDBJ whole genome shotgun (WGS) entry which is preliminary data.</text>
</comment>
<dbReference type="EMBL" id="VFOW01000001">
    <property type="protein sequence ID" value="TQL75509.1"/>
    <property type="molecule type" value="Genomic_DNA"/>
</dbReference>
<evidence type="ECO:0000259" key="1">
    <source>
        <dbReference type="PROSITE" id="PS51186"/>
    </source>
</evidence>
<dbReference type="InterPro" id="IPR016181">
    <property type="entry name" value="Acyl_CoA_acyltransferase"/>
</dbReference>